<evidence type="ECO:0000256" key="3">
    <source>
        <dbReference type="ARBA" id="ARBA00022729"/>
    </source>
</evidence>
<dbReference type="OrthoDB" id="3789223at2"/>
<organism evidence="5 6">
    <name type="scientific">Blastococcus saxobsidens (strain DD2)</name>
    <dbReference type="NCBI Taxonomy" id="1146883"/>
    <lineage>
        <taxon>Bacteria</taxon>
        <taxon>Bacillati</taxon>
        <taxon>Actinomycetota</taxon>
        <taxon>Actinomycetes</taxon>
        <taxon>Geodermatophilales</taxon>
        <taxon>Geodermatophilaceae</taxon>
        <taxon>Blastococcus</taxon>
    </lineage>
</organism>
<reference evidence="5 6" key="1">
    <citation type="journal article" date="2012" name="J. Bacteriol.">
        <title>Genome Sequence of Blastococcus saxobsidens DD2, a Stone-Inhabiting Bacterium.</title>
        <authorList>
            <person name="Chouaia B."/>
            <person name="Crotti E."/>
            <person name="Brusetti L."/>
            <person name="Daffonchio D."/>
            <person name="Essoussi I."/>
            <person name="Nouioui I."/>
            <person name="Sbissi I."/>
            <person name="Ghodhbane-Gtari F."/>
            <person name="Gtari M."/>
            <person name="Vacherie B."/>
            <person name="Barbe V."/>
            <person name="Medigue C."/>
            <person name="Gury J."/>
            <person name="Pujic P."/>
            <person name="Normand P."/>
        </authorList>
    </citation>
    <scope>NUCLEOTIDE SEQUENCE [LARGE SCALE GENOMIC DNA]</scope>
    <source>
        <strain evidence="5 6">DD2</strain>
    </source>
</reference>
<dbReference type="eggNOG" id="COG1879">
    <property type="taxonomic scope" value="Bacteria"/>
</dbReference>
<evidence type="ECO:0000259" key="4">
    <source>
        <dbReference type="Pfam" id="PF13407"/>
    </source>
</evidence>
<dbReference type="RefSeq" id="WP_014378244.1">
    <property type="nucleotide sequence ID" value="NC_016943.1"/>
</dbReference>
<keyword evidence="6" id="KW-1185">Reference proteome</keyword>
<feature type="domain" description="Periplasmic binding protein" evidence="4">
    <location>
        <begin position="102"/>
        <end position="346"/>
    </location>
</feature>
<protein>
    <submittedName>
        <fullName evidence="5">Sugar ABC transporter, sugar-binding protein</fullName>
    </submittedName>
</protein>
<dbReference type="AlphaFoldDB" id="H6RQK9"/>
<gene>
    <name evidence="5" type="ordered locus">BLASA_4574</name>
</gene>
<evidence type="ECO:0000313" key="6">
    <source>
        <dbReference type="Proteomes" id="UP000007517"/>
    </source>
</evidence>
<evidence type="ECO:0000256" key="2">
    <source>
        <dbReference type="ARBA" id="ARBA00007639"/>
    </source>
</evidence>
<evidence type="ECO:0000313" key="5">
    <source>
        <dbReference type="EMBL" id="CCG05377.1"/>
    </source>
</evidence>
<dbReference type="Gene3D" id="3.40.50.2300">
    <property type="match status" value="2"/>
</dbReference>
<dbReference type="InterPro" id="IPR025997">
    <property type="entry name" value="SBP_2_dom"/>
</dbReference>
<dbReference type="PANTHER" id="PTHR46847">
    <property type="entry name" value="D-ALLOSE-BINDING PERIPLASMIC PROTEIN-RELATED"/>
    <property type="match status" value="1"/>
</dbReference>
<keyword evidence="3" id="KW-0732">Signal</keyword>
<dbReference type="GO" id="GO:0030313">
    <property type="term" value="C:cell envelope"/>
    <property type="evidence" value="ECO:0007669"/>
    <property type="project" value="UniProtKB-SubCell"/>
</dbReference>
<dbReference type="KEGG" id="bsd:BLASA_4574"/>
<dbReference type="PANTHER" id="PTHR46847:SF1">
    <property type="entry name" value="D-ALLOSE-BINDING PERIPLASMIC PROTEIN-RELATED"/>
    <property type="match status" value="1"/>
</dbReference>
<dbReference type="Proteomes" id="UP000007517">
    <property type="component" value="Chromosome"/>
</dbReference>
<name>H6RQK9_BLASD</name>
<reference evidence="6" key="2">
    <citation type="submission" date="2012-02" db="EMBL/GenBank/DDBJ databases">
        <title>Complete genome sequence of Blastococcus saxobsidens strain DD2.</title>
        <authorList>
            <person name="Genoscope."/>
        </authorList>
    </citation>
    <scope>NUCLEOTIDE SEQUENCE [LARGE SCALE GENOMIC DNA]</scope>
    <source>
        <strain evidence="6">DD2</strain>
    </source>
</reference>
<accession>H6RQK9</accession>
<dbReference type="STRING" id="1146883.BLASA_4574"/>
<proteinExistence type="inferred from homology"/>
<sequence>MSLQSFLPSRPPRRRLGASRRAIVGATAATALLLTACADAEEPGGEGGGGDASALVEEMQGLLDEYSGQPEFGEPGPAFDATQLEGRTIALIAIDLRVPALTEVTDSAQDVAEQIGLQTTVFDGQGNPTLVNQGMTQAINSGVDAIISVGLPVQIIADQIAAAAEAGIPVVDVINTPPEAGVPGQGSDPNVYGNVAPDSDLVGRLLGATAVVETDGAANVAIMNTSELTVAPVLVGGMTEILDECEDCEYTETDTALVDWSTELPGQAASVVRSNPDLNFMLPIYDAMTLFASTGVRQAGAVDQVDMASFNGTAAALDLVAEGDIAVANVAQNNDWAAWAAVDQALRGMLGMDPADPVLPVRYVTTDDVQDLDTSSQMAVNEALFGTEYRDGYLALWGLA</sequence>
<dbReference type="HOGENOM" id="CLU_705711_0_0_11"/>
<dbReference type="Pfam" id="PF13407">
    <property type="entry name" value="Peripla_BP_4"/>
    <property type="match status" value="1"/>
</dbReference>
<dbReference type="SUPFAM" id="SSF53822">
    <property type="entry name" value="Periplasmic binding protein-like I"/>
    <property type="match status" value="1"/>
</dbReference>
<dbReference type="GO" id="GO:0030246">
    <property type="term" value="F:carbohydrate binding"/>
    <property type="evidence" value="ECO:0007669"/>
    <property type="project" value="UniProtKB-ARBA"/>
</dbReference>
<evidence type="ECO:0000256" key="1">
    <source>
        <dbReference type="ARBA" id="ARBA00004196"/>
    </source>
</evidence>
<dbReference type="EMBL" id="FO117623">
    <property type="protein sequence ID" value="CCG05377.1"/>
    <property type="molecule type" value="Genomic_DNA"/>
</dbReference>
<comment type="subcellular location">
    <subcellularLocation>
        <location evidence="1">Cell envelope</location>
    </subcellularLocation>
</comment>
<dbReference type="InterPro" id="IPR028082">
    <property type="entry name" value="Peripla_BP_I"/>
</dbReference>
<comment type="similarity">
    <text evidence="2">Belongs to the bacterial solute-binding protein 2 family.</text>
</comment>